<dbReference type="Proteomes" id="UP000663552">
    <property type="component" value="Chromosome"/>
</dbReference>
<organism evidence="1 2">
    <name type="scientific">Lactococcus lactis subsp. cremoris</name>
    <name type="common">Streptococcus cremoris</name>
    <dbReference type="NCBI Taxonomy" id="1359"/>
    <lineage>
        <taxon>Bacteria</taxon>
        <taxon>Bacillati</taxon>
        <taxon>Bacillota</taxon>
        <taxon>Bacilli</taxon>
        <taxon>Lactobacillales</taxon>
        <taxon>Streptococcaceae</taxon>
        <taxon>Lactococcus</taxon>
    </lineage>
</organism>
<name>A0A895ICJ3_LACLC</name>
<evidence type="ECO:0000313" key="2">
    <source>
        <dbReference type="Proteomes" id="UP000663552"/>
    </source>
</evidence>
<protein>
    <submittedName>
        <fullName evidence="1">Uncharacterized protein</fullName>
    </submittedName>
</protein>
<evidence type="ECO:0000313" key="1">
    <source>
        <dbReference type="EMBL" id="QSD62294.1"/>
    </source>
</evidence>
<sequence>MLTLFYTFSDFGRWYNLRQDKVLKEDENPIDFIEMERILWQVCKIKMIRLFKEKVINPSFNEYDNKFHFNLINEKLNKNFYNDFIKILIPEIVEKLKSDSIFKIGYMVKSLVDELLVLDLNESHLVEIPLKEYYPPTRTWSFGQSEDSADIGKFAEEIAEFNSRKFYSYEEINEYFKKTEGQRGVTTHYLIDRTRTVNLESFVDSIIETPTIFSEVHDLRFQMMKVPGILNVNSQTSKVFQSKLNETILEMINELVKTQNAFINCIEFKELEEFGK</sequence>
<gene>
    <name evidence="1" type="ORF">LL1196_0643</name>
</gene>
<reference evidence="1" key="1">
    <citation type="journal article" date="2020" name="Mol. Microbiol.">
        <title>The CWPS Rubik's cube: Linking diversity of cell wall polysaccharide structures with the encoded biosynthetic machinery of selected Lactococcus lactis strains.</title>
        <authorList>
            <person name="Mahony J."/>
            <person name="Frantzen C."/>
            <person name="Vinogradov E."/>
            <person name="Sadovskaya I."/>
            <person name="Theodorou I."/>
            <person name="Kelleher P."/>
            <person name="Chapot-Chartier M.P."/>
            <person name="Cambillau C."/>
            <person name="Holo H."/>
            <person name="van Sinderen D."/>
        </authorList>
    </citation>
    <scope>NUCLEOTIDE SEQUENCE</scope>
    <source>
        <strain evidence="1">1196</strain>
    </source>
</reference>
<proteinExistence type="predicted"/>
<dbReference type="EMBL" id="CP032148">
    <property type="protein sequence ID" value="QSD62294.1"/>
    <property type="molecule type" value="Genomic_DNA"/>
</dbReference>
<dbReference type="RefSeq" id="WP_011675586.1">
    <property type="nucleotide sequence ID" value="NZ_JARUVW010000134.1"/>
</dbReference>
<accession>A0A895ICJ3</accession>
<dbReference type="AlphaFoldDB" id="A0A895ICJ3"/>